<evidence type="ECO:0000259" key="2">
    <source>
        <dbReference type="Pfam" id="PF05603"/>
    </source>
</evidence>
<gene>
    <name evidence="4" type="ORF">ABMA28_012413</name>
</gene>
<dbReference type="InterPro" id="IPR048364">
    <property type="entry name" value="Hikeshi-like_C"/>
</dbReference>
<accession>A0ABD0TMU8</accession>
<dbReference type="PANTHER" id="PTHR12925:SF0">
    <property type="entry name" value="PROTEIN HIKESHI"/>
    <property type="match status" value="1"/>
</dbReference>
<dbReference type="InterPro" id="IPR008493">
    <property type="entry name" value="Hikeshi-like_N"/>
</dbReference>
<evidence type="ECO:0000313" key="5">
    <source>
        <dbReference type="Proteomes" id="UP001549921"/>
    </source>
</evidence>
<dbReference type="Pfam" id="PF21057">
    <property type="entry name" value="Hikeshi-like_C"/>
    <property type="match status" value="1"/>
</dbReference>
<evidence type="ECO:0008006" key="6">
    <source>
        <dbReference type="Google" id="ProtNLM"/>
    </source>
</evidence>
<dbReference type="AlphaFoldDB" id="A0ABD0TMU8"/>
<organism evidence="4 5">
    <name type="scientific">Loxostege sticticalis</name>
    <name type="common">Beet webworm moth</name>
    <dbReference type="NCBI Taxonomy" id="481309"/>
    <lineage>
        <taxon>Eukaryota</taxon>
        <taxon>Metazoa</taxon>
        <taxon>Ecdysozoa</taxon>
        <taxon>Arthropoda</taxon>
        <taxon>Hexapoda</taxon>
        <taxon>Insecta</taxon>
        <taxon>Pterygota</taxon>
        <taxon>Neoptera</taxon>
        <taxon>Endopterygota</taxon>
        <taxon>Lepidoptera</taxon>
        <taxon>Glossata</taxon>
        <taxon>Ditrysia</taxon>
        <taxon>Pyraloidea</taxon>
        <taxon>Crambidae</taxon>
        <taxon>Pyraustinae</taxon>
        <taxon>Loxostege</taxon>
    </lineage>
</organism>
<name>A0ABD0TMU8_LOXSC</name>
<feature type="domain" description="Hikeshi-like C-terminal" evidence="3">
    <location>
        <begin position="143"/>
        <end position="199"/>
    </location>
</feature>
<dbReference type="PANTHER" id="PTHR12925">
    <property type="entry name" value="HIKESHI FAMILY MEMBER"/>
    <property type="match status" value="1"/>
</dbReference>
<comment type="similarity">
    <text evidence="1">Belongs to the OPI10 family.</text>
</comment>
<evidence type="ECO:0000313" key="4">
    <source>
        <dbReference type="EMBL" id="KAL0850664.1"/>
    </source>
</evidence>
<feature type="domain" description="Hikeshi-like N-terminal" evidence="2">
    <location>
        <begin position="9"/>
        <end position="129"/>
    </location>
</feature>
<evidence type="ECO:0000256" key="1">
    <source>
        <dbReference type="ARBA" id="ARBA00006623"/>
    </source>
</evidence>
<dbReference type="Proteomes" id="UP001549921">
    <property type="component" value="Unassembled WGS sequence"/>
</dbReference>
<dbReference type="Pfam" id="PF05603">
    <property type="entry name" value="Hikeshi-like_N"/>
    <property type="match status" value="1"/>
</dbReference>
<proteinExistence type="inferred from homology"/>
<dbReference type="InterPro" id="IPR031318">
    <property type="entry name" value="OPI10"/>
</dbReference>
<dbReference type="EMBL" id="JBEDNZ010000003">
    <property type="protein sequence ID" value="KAL0850664.1"/>
    <property type="molecule type" value="Genomic_DNA"/>
</dbReference>
<reference evidence="4 5" key="1">
    <citation type="submission" date="2024-06" db="EMBL/GenBank/DDBJ databases">
        <title>A chromosome-level genome assembly of beet webworm, Loxostege sticticalis.</title>
        <authorList>
            <person name="Zhang Y."/>
        </authorList>
    </citation>
    <scope>NUCLEOTIDE SEQUENCE [LARGE SCALE GENOMIC DNA]</scope>
    <source>
        <strain evidence="4">AQ028</strain>
        <tissue evidence="4">Male pupae</tissue>
    </source>
</reference>
<comment type="caution">
    <text evidence="4">The sequence shown here is derived from an EMBL/GenBank/DDBJ whole genome shotgun (WGS) entry which is preliminary data.</text>
</comment>
<evidence type="ECO:0000259" key="3">
    <source>
        <dbReference type="Pfam" id="PF21057"/>
    </source>
</evidence>
<sequence>MANVFGLLVSGRLVQTDFTQMSETQFLVTIPEADTINHAAVFLTGVSPLPMGTAGMVYWSWPDPSAPPNWQLLGHISNSKPSAIFKIGSLKKLHELSNENKFSSTFGQQKICHNAQIGISIEPEENIQLLASSIAIQTNDNITFAQKMLESLVNYVASFSVTQDQMTPTPGVSYIPLNTLHTWYQNFERRLQQNPNFWRD</sequence>
<protein>
    <recommendedName>
        <fullName evidence="6">Hikeshi-like domain-containing protein</fullName>
    </recommendedName>
</protein>